<gene>
    <name evidence="1" type="ORF">LY79DRAFT_65240</name>
</gene>
<accession>A0AAD8Q669</accession>
<reference evidence="1" key="1">
    <citation type="submission" date="2021-06" db="EMBL/GenBank/DDBJ databases">
        <title>Comparative genomics, transcriptomics and evolutionary studies reveal genomic signatures of adaptation to plant cell wall in hemibiotrophic fungi.</title>
        <authorList>
            <consortium name="DOE Joint Genome Institute"/>
            <person name="Baroncelli R."/>
            <person name="Diaz J.F."/>
            <person name="Benocci T."/>
            <person name="Peng M."/>
            <person name="Battaglia E."/>
            <person name="Haridas S."/>
            <person name="Andreopoulos W."/>
            <person name="Labutti K."/>
            <person name="Pangilinan J."/>
            <person name="Floch G.L."/>
            <person name="Makela M.R."/>
            <person name="Henrissat B."/>
            <person name="Grigoriev I.V."/>
            <person name="Crouch J.A."/>
            <person name="De Vries R.P."/>
            <person name="Sukno S.A."/>
            <person name="Thon M.R."/>
        </authorList>
    </citation>
    <scope>NUCLEOTIDE SEQUENCE</scope>
    <source>
        <strain evidence="1">CBS 125086</strain>
    </source>
</reference>
<organism evidence="1 2">
    <name type="scientific">Colletotrichum navitas</name>
    <dbReference type="NCBI Taxonomy" id="681940"/>
    <lineage>
        <taxon>Eukaryota</taxon>
        <taxon>Fungi</taxon>
        <taxon>Dikarya</taxon>
        <taxon>Ascomycota</taxon>
        <taxon>Pezizomycotina</taxon>
        <taxon>Sordariomycetes</taxon>
        <taxon>Hypocreomycetidae</taxon>
        <taxon>Glomerellales</taxon>
        <taxon>Glomerellaceae</taxon>
        <taxon>Colletotrichum</taxon>
        <taxon>Colletotrichum graminicola species complex</taxon>
    </lineage>
</organism>
<sequence length="152" mass="16379">MFVPRLPDGGCVCAVLELQSPRESGYLDVNTLIIGFPGLELNQVQRQVFPNLTMRIPCTTARSLSCAQTRPWNSNSIGTAPPAPAPAPPLSRGLSMLALACITVHCGPAVVPFSPETPTWGASTEAHGNVIDFIEPRKATIHRYVTRSRWGS</sequence>
<evidence type="ECO:0000313" key="2">
    <source>
        <dbReference type="Proteomes" id="UP001230504"/>
    </source>
</evidence>
<name>A0AAD8Q669_9PEZI</name>
<proteinExistence type="predicted"/>
<dbReference type="GeneID" id="85446820"/>
<comment type="caution">
    <text evidence="1">The sequence shown here is derived from an EMBL/GenBank/DDBJ whole genome shotgun (WGS) entry which is preliminary data.</text>
</comment>
<dbReference type="RefSeq" id="XP_060417341.1">
    <property type="nucleotide sequence ID" value="XM_060562580.1"/>
</dbReference>
<evidence type="ECO:0000313" key="1">
    <source>
        <dbReference type="EMBL" id="KAK1596455.1"/>
    </source>
</evidence>
<keyword evidence="2" id="KW-1185">Reference proteome</keyword>
<dbReference type="Proteomes" id="UP001230504">
    <property type="component" value="Unassembled WGS sequence"/>
</dbReference>
<protein>
    <submittedName>
        <fullName evidence="1">Uncharacterized protein</fullName>
    </submittedName>
</protein>
<dbReference type="AlphaFoldDB" id="A0AAD8Q669"/>
<dbReference type="EMBL" id="JAHLJV010000012">
    <property type="protein sequence ID" value="KAK1596455.1"/>
    <property type="molecule type" value="Genomic_DNA"/>
</dbReference>